<dbReference type="EMBL" id="BSXS01003776">
    <property type="protein sequence ID" value="GME81924.1"/>
    <property type="molecule type" value="Genomic_DNA"/>
</dbReference>
<accession>A0ACB5T5E0</accession>
<dbReference type="Proteomes" id="UP001165064">
    <property type="component" value="Unassembled WGS sequence"/>
</dbReference>
<proteinExistence type="predicted"/>
<organism evidence="1 2">
    <name type="scientific">Ambrosiozyma monospora</name>
    <name type="common">Yeast</name>
    <name type="synonym">Endomycopsis monosporus</name>
    <dbReference type="NCBI Taxonomy" id="43982"/>
    <lineage>
        <taxon>Eukaryota</taxon>
        <taxon>Fungi</taxon>
        <taxon>Dikarya</taxon>
        <taxon>Ascomycota</taxon>
        <taxon>Saccharomycotina</taxon>
        <taxon>Pichiomycetes</taxon>
        <taxon>Pichiales</taxon>
        <taxon>Pichiaceae</taxon>
        <taxon>Ambrosiozyma</taxon>
    </lineage>
</organism>
<gene>
    <name evidence="1" type="ORF">Amon02_000521000</name>
</gene>
<comment type="caution">
    <text evidence="1">The sequence shown here is derived from an EMBL/GenBank/DDBJ whole genome shotgun (WGS) entry which is preliminary data.</text>
</comment>
<keyword evidence="2" id="KW-1185">Reference proteome</keyword>
<reference evidence="1" key="1">
    <citation type="submission" date="2023-04" db="EMBL/GenBank/DDBJ databases">
        <title>Ambrosiozyma monospora NBRC 10751.</title>
        <authorList>
            <person name="Ichikawa N."/>
            <person name="Sato H."/>
            <person name="Tonouchi N."/>
        </authorList>
    </citation>
    <scope>NUCLEOTIDE SEQUENCE</scope>
    <source>
        <strain evidence="1">NBRC 10751</strain>
    </source>
</reference>
<name>A0ACB5T5E0_AMBMO</name>
<protein>
    <submittedName>
        <fullName evidence="1">Unnamed protein product</fullName>
    </submittedName>
</protein>
<evidence type="ECO:0000313" key="2">
    <source>
        <dbReference type="Proteomes" id="UP001165064"/>
    </source>
</evidence>
<sequence>MRRNHVHFAAGLPDWLVERRQSGWHEKRSGGEGADAFSESKSYKNGSIVGSVEKNDEFKEKEKVISGMRKSSQVLIYLDVKKLLNQKEKDDTGKQTLRFYKSGNGVILTPGDENGIVGLEWVLKVTDIAGKPIS</sequence>
<evidence type="ECO:0000313" key="1">
    <source>
        <dbReference type="EMBL" id="GME81924.1"/>
    </source>
</evidence>